<feature type="transmembrane region" description="Helical" evidence="1">
    <location>
        <begin position="88"/>
        <end position="109"/>
    </location>
</feature>
<protein>
    <submittedName>
        <fullName evidence="2">Uncharacterized protein</fullName>
    </submittedName>
</protein>
<keyword evidence="3" id="KW-1185">Reference proteome</keyword>
<name>A0AAC9HSF8_9PSEU</name>
<dbReference type="AlphaFoldDB" id="A0AAC9HSF8"/>
<feature type="transmembrane region" description="Helical" evidence="1">
    <location>
        <begin position="57"/>
        <end position="76"/>
    </location>
</feature>
<sequence length="340" mass="37445">MARMWDEITRWAEREGLGNAVRLHREYRGARWPWWAGGVTAVLLTPVPFFLREASFPFWQLLPLAWSVPIGAALLWQYLAPVRHRRWYAVASGGLLVYSPAGPIIAIPWKALRRTESGGLRQRVAGKSVPLEIPPVAGRSDLMLSLRSRRVVPSTLRWLPAWPQRGLVAVAVLWLIGFPLAVSAFENWRPSSLARLTDLCEDGDPFPGAPRYEGAGPHPMAVAGIVTEPVEVWGGEGGAEPAASDVQLVGCVRPIGQSAPRECRYDGDFVQTVHQGRYRVDVLEVGTSREIDSFPVNGVAPTCDYLVSVDEGVEEGGYDTVPDRADYEDHVLPLVTEPAN</sequence>
<keyword evidence="1" id="KW-0812">Transmembrane</keyword>
<keyword evidence="1" id="KW-1133">Transmembrane helix</keyword>
<evidence type="ECO:0000313" key="3">
    <source>
        <dbReference type="Proteomes" id="UP000095210"/>
    </source>
</evidence>
<dbReference type="Proteomes" id="UP000095210">
    <property type="component" value="Chromosome"/>
</dbReference>
<evidence type="ECO:0000256" key="1">
    <source>
        <dbReference type="SAM" id="Phobius"/>
    </source>
</evidence>
<feature type="transmembrane region" description="Helical" evidence="1">
    <location>
        <begin position="166"/>
        <end position="185"/>
    </location>
</feature>
<accession>A0AAC9HSF8</accession>
<organism evidence="2 3">
    <name type="scientific">Actinoalloteichus hymeniacidonis</name>
    <dbReference type="NCBI Taxonomy" id="340345"/>
    <lineage>
        <taxon>Bacteria</taxon>
        <taxon>Bacillati</taxon>
        <taxon>Actinomycetota</taxon>
        <taxon>Actinomycetes</taxon>
        <taxon>Pseudonocardiales</taxon>
        <taxon>Pseudonocardiaceae</taxon>
        <taxon>Actinoalloteichus</taxon>
    </lineage>
</organism>
<dbReference type="KEGG" id="ahm:TL08_19160"/>
<dbReference type="EMBL" id="CP014859">
    <property type="protein sequence ID" value="AOS64623.1"/>
    <property type="molecule type" value="Genomic_DNA"/>
</dbReference>
<feature type="transmembrane region" description="Helical" evidence="1">
    <location>
        <begin position="32"/>
        <end position="51"/>
    </location>
</feature>
<gene>
    <name evidence="2" type="ORF">TL08_19160</name>
</gene>
<dbReference type="RefSeq" id="WP_157421176.1">
    <property type="nucleotide sequence ID" value="NZ_CP014859.1"/>
</dbReference>
<proteinExistence type="predicted"/>
<keyword evidence="1" id="KW-0472">Membrane</keyword>
<reference evidence="3" key="1">
    <citation type="submission" date="2016-03" db="EMBL/GenBank/DDBJ databases">
        <title>Complete genome sequence of the type strain Actinoalloteichus hymeniacidonis DSM 45092.</title>
        <authorList>
            <person name="Schaffert L."/>
            <person name="Albersmeier A."/>
            <person name="Winkler A."/>
            <person name="Kalinowski J."/>
            <person name="Zotchev S."/>
            <person name="Ruckert C."/>
        </authorList>
    </citation>
    <scope>NUCLEOTIDE SEQUENCE [LARGE SCALE GENOMIC DNA]</scope>
    <source>
        <strain evidence="3">HPA177(T) (DSM 45092(T))</strain>
    </source>
</reference>
<evidence type="ECO:0000313" key="2">
    <source>
        <dbReference type="EMBL" id="AOS64623.1"/>
    </source>
</evidence>